<organism evidence="2 3">
    <name type="scientific">Portunus trituberculatus</name>
    <name type="common">Swimming crab</name>
    <name type="synonym">Neptunus trituberculatus</name>
    <dbReference type="NCBI Taxonomy" id="210409"/>
    <lineage>
        <taxon>Eukaryota</taxon>
        <taxon>Metazoa</taxon>
        <taxon>Ecdysozoa</taxon>
        <taxon>Arthropoda</taxon>
        <taxon>Crustacea</taxon>
        <taxon>Multicrustacea</taxon>
        <taxon>Malacostraca</taxon>
        <taxon>Eumalacostraca</taxon>
        <taxon>Eucarida</taxon>
        <taxon>Decapoda</taxon>
        <taxon>Pleocyemata</taxon>
        <taxon>Brachyura</taxon>
        <taxon>Eubrachyura</taxon>
        <taxon>Portunoidea</taxon>
        <taxon>Portunidae</taxon>
        <taxon>Portuninae</taxon>
        <taxon>Portunus</taxon>
    </lineage>
</organism>
<dbReference type="Proteomes" id="UP000324222">
    <property type="component" value="Unassembled WGS sequence"/>
</dbReference>
<dbReference type="Pfam" id="PF17900">
    <property type="entry name" value="Peptidase_M1_N"/>
    <property type="match status" value="1"/>
</dbReference>
<dbReference type="GO" id="GO:0006508">
    <property type="term" value="P:proteolysis"/>
    <property type="evidence" value="ECO:0007669"/>
    <property type="project" value="InterPro"/>
</dbReference>
<gene>
    <name evidence="2" type="primary">LVRN</name>
    <name evidence="2" type="ORF">E2C01_094908</name>
</gene>
<keyword evidence="2" id="KW-0645">Protease</keyword>
<dbReference type="SUPFAM" id="SSF55486">
    <property type="entry name" value="Metalloproteases ('zincins'), catalytic domain"/>
    <property type="match status" value="1"/>
</dbReference>
<dbReference type="InterPro" id="IPR001930">
    <property type="entry name" value="Peptidase_M1"/>
</dbReference>
<evidence type="ECO:0000259" key="1">
    <source>
        <dbReference type="Pfam" id="PF17900"/>
    </source>
</evidence>
<dbReference type="Gene3D" id="2.60.40.1730">
    <property type="entry name" value="tricorn interacting facor f3 domain"/>
    <property type="match status" value="1"/>
</dbReference>
<keyword evidence="2" id="KW-0378">Hydrolase</keyword>
<dbReference type="SUPFAM" id="SSF63737">
    <property type="entry name" value="Leukotriene A4 hydrolase N-terminal domain"/>
    <property type="match status" value="1"/>
</dbReference>
<dbReference type="AlphaFoldDB" id="A0A5B7JTR2"/>
<dbReference type="GO" id="GO:0070006">
    <property type="term" value="F:metalloaminopeptidase activity"/>
    <property type="evidence" value="ECO:0007669"/>
    <property type="project" value="TreeGrafter"/>
</dbReference>
<evidence type="ECO:0000313" key="3">
    <source>
        <dbReference type="Proteomes" id="UP000324222"/>
    </source>
</evidence>
<dbReference type="GO" id="GO:0016020">
    <property type="term" value="C:membrane"/>
    <property type="evidence" value="ECO:0007669"/>
    <property type="project" value="TreeGrafter"/>
</dbReference>
<sequence>MVSTLSQPADARIAFPCFDEPQFKATFEVHVARQVNMTAVSNMPLLTTTSIEDQEGWVWDRFQTTPPMSTYLLILVVMSLPHINVTAHRQDLPIRVWARQEALDRMSFLHQFVPVLMDFMETYTNTSYSLPKLDIIVVPGKEGLAFEGWGAIIVYE</sequence>
<dbReference type="InterPro" id="IPR045357">
    <property type="entry name" value="Aminopeptidase_N-like_N"/>
</dbReference>
<dbReference type="GO" id="GO:0005615">
    <property type="term" value="C:extracellular space"/>
    <property type="evidence" value="ECO:0007669"/>
    <property type="project" value="TreeGrafter"/>
</dbReference>
<dbReference type="PANTHER" id="PTHR11533">
    <property type="entry name" value="PROTEASE M1 ZINC METALLOPROTEASE"/>
    <property type="match status" value="1"/>
</dbReference>
<evidence type="ECO:0000313" key="2">
    <source>
        <dbReference type="EMBL" id="MPC99492.1"/>
    </source>
</evidence>
<dbReference type="PANTHER" id="PTHR11533:SF294">
    <property type="entry name" value="THYROTROPIN-RELEASING HORMONE-DEGRADING ECTOENZYME"/>
    <property type="match status" value="1"/>
</dbReference>
<comment type="caution">
    <text evidence="2">The sequence shown here is derived from an EMBL/GenBank/DDBJ whole genome shotgun (WGS) entry which is preliminary data.</text>
</comment>
<proteinExistence type="predicted"/>
<feature type="domain" description="Aminopeptidase N-like N-terminal" evidence="1">
    <location>
        <begin position="1"/>
        <end position="72"/>
    </location>
</feature>
<dbReference type="OrthoDB" id="6371561at2759"/>
<dbReference type="EMBL" id="VSRR010118609">
    <property type="protein sequence ID" value="MPC99492.1"/>
    <property type="molecule type" value="Genomic_DNA"/>
</dbReference>
<protein>
    <submittedName>
        <fullName evidence="2">Aminopeptidase Q</fullName>
    </submittedName>
</protein>
<dbReference type="GO" id="GO:0008270">
    <property type="term" value="F:zinc ion binding"/>
    <property type="evidence" value="ECO:0007669"/>
    <property type="project" value="TreeGrafter"/>
</dbReference>
<reference evidence="2 3" key="1">
    <citation type="submission" date="2019-05" db="EMBL/GenBank/DDBJ databases">
        <title>Another draft genome of Portunus trituberculatus and its Hox gene families provides insights of decapod evolution.</title>
        <authorList>
            <person name="Jeong J.-H."/>
            <person name="Song I."/>
            <person name="Kim S."/>
            <person name="Choi T."/>
            <person name="Kim D."/>
            <person name="Ryu S."/>
            <person name="Kim W."/>
        </authorList>
    </citation>
    <scope>NUCLEOTIDE SEQUENCE [LARGE SCALE GENOMIC DNA]</scope>
    <source>
        <tissue evidence="2">Muscle</tissue>
    </source>
</reference>
<accession>A0A5B7JTR2</accession>
<dbReference type="GO" id="GO:0005737">
    <property type="term" value="C:cytoplasm"/>
    <property type="evidence" value="ECO:0007669"/>
    <property type="project" value="TreeGrafter"/>
</dbReference>
<dbReference type="PRINTS" id="PR00756">
    <property type="entry name" value="ALADIPTASE"/>
</dbReference>
<dbReference type="InterPro" id="IPR042097">
    <property type="entry name" value="Aminopeptidase_N-like_N_sf"/>
</dbReference>
<keyword evidence="3" id="KW-1185">Reference proteome</keyword>
<name>A0A5B7JTR2_PORTR</name>
<dbReference type="InterPro" id="IPR050344">
    <property type="entry name" value="Peptidase_M1_aminopeptidases"/>
</dbReference>
<dbReference type="GO" id="GO:0043171">
    <property type="term" value="P:peptide catabolic process"/>
    <property type="evidence" value="ECO:0007669"/>
    <property type="project" value="TreeGrafter"/>
</dbReference>
<dbReference type="GO" id="GO:0042277">
    <property type="term" value="F:peptide binding"/>
    <property type="evidence" value="ECO:0007669"/>
    <property type="project" value="TreeGrafter"/>
</dbReference>
<dbReference type="Gene3D" id="3.30.2010.30">
    <property type="match status" value="1"/>
</dbReference>
<keyword evidence="2" id="KW-0031">Aminopeptidase</keyword>